<dbReference type="AlphaFoldDB" id="A0A1S4D2D0"/>
<accession>A0A1S4D2D0</accession>
<dbReference type="RefSeq" id="XP_016507577.1">
    <property type="nucleotide sequence ID" value="XM_016652091.1"/>
</dbReference>
<dbReference type="PANTHER" id="PTHR33116:SF66">
    <property type="entry name" value="REVERSE TRANSCRIPTASE ZINC-BINDING DOMAIN-CONTAINING PROTEIN"/>
    <property type="match status" value="1"/>
</dbReference>
<dbReference type="PaxDb" id="4097-A0A1S4D2D0"/>
<dbReference type="OMA" id="ERTIWEW"/>
<dbReference type="OrthoDB" id="1305699at2759"/>
<proteinExistence type="predicted"/>
<dbReference type="PANTHER" id="PTHR33116">
    <property type="entry name" value="REVERSE TRANSCRIPTASE ZINC-BINDING DOMAIN-CONTAINING PROTEIN-RELATED-RELATED"/>
    <property type="match status" value="1"/>
</dbReference>
<dbReference type="STRING" id="4097.A0A1S4D2D0"/>
<sequence length="325" mass="37054">MEYCRARDHKSILASRHQKVIASVVCEAQTEFIPDRKISDNIFLAQELVLDELGFPRQFTMWILECMKIVNYSILVNGEPTILFDAAKGLRQGDPISPFLFAIAMEYLSRKLNEMIYCYSLEEMLRLQANKEKSSIYFGGVTQGVQDQILQLLGFPKGELPFKYLGIPLATKKISLLKWQPLISKMVSRISTWTAKKLLYARRSQLIQTVLFGIQAYWSQLFVIPSKVLSTIEAYCRSYLWSGTNTIIRKALIAWEKVCTPKSMGGLGLLNIRLWNKAAIAKASWDIELKTDRLDQMVTCLLHQEPAIQANVYPLTGRMGGEENI</sequence>
<dbReference type="KEGG" id="nta:107825261"/>
<reference evidence="1" key="1">
    <citation type="submission" date="2025-08" db="UniProtKB">
        <authorList>
            <consortium name="RefSeq"/>
        </authorList>
    </citation>
    <scope>IDENTIFICATION</scope>
</reference>
<name>A0A1S4D2D0_TOBAC</name>
<protein>
    <recommendedName>
        <fullName evidence="2">Reverse transcriptase domain-containing protein</fullName>
    </recommendedName>
</protein>
<gene>
    <name evidence="1" type="primary">LOC107825261</name>
</gene>
<evidence type="ECO:0000313" key="1">
    <source>
        <dbReference type="RefSeq" id="XP_016507577.1"/>
    </source>
</evidence>
<evidence type="ECO:0008006" key="2">
    <source>
        <dbReference type="Google" id="ProtNLM"/>
    </source>
</evidence>
<organism evidence="1">
    <name type="scientific">Nicotiana tabacum</name>
    <name type="common">Common tobacco</name>
    <dbReference type="NCBI Taxonomy" id="4097"/>
    <lineage>
        <taxon>Eukaryota</taxon>
        <taxon>Viridiplantae</taxon>
        <taxon>Streptophyta</taxon>
        <taxon>Embryophyta</taxon>
        <taxon>Tracheophyta</taxon>
        <taxon>Spermatophyta</taxon>
        <taxon>Magnoliopsida</taxon>
        <taxon>eudicotyledons</taxon>
        <taxon>Gunneridae</taxon>
        <taxon>Pentapetalae</taxon>
        <taxon>asterids</taxon>
        <taxon>lamiids</taxon>
        <taxon>Solanales</taxon>
        <taxon>Solanaceae</taxon>
        <taxon>Nicotianoideae</taxon>
        <taxon>Nicotianeae</taxon>
        <taxon>Nicotiana</taxon>
    </lineage>
</organism>